<organism evidence="1 2">
    <name type="scientific">Staphylococcus saccharolyticus</name>
    <dbReference type="NCBI Taxonomy" id="33028"/>
    <lineage>
        <taxon>Bacteria</taxon>
        <taxon>Bacillati</taxon>
        <taxon>Bacillota</taxon>
        <taxon>Bacilli</taxon>
        <taxon>Bacillales</taxon>
        <taxon>Staphylococcaceae</taxon>
        <taxon>Staphylococcus</taxon>
    </lineage>
</organism>
<dbReference type="EC" id="2.3.1.-" evidence="1"/>
<protein>
    <submittedName>
        <fullName evidence="1">Acetyltransferase</fullName>
        <ecNumber evidence="1">2.3.1.-</ecNumber>
    </submittedName>
</protein>
<dbReference type="EMBL" id="UHDZ01000001">
    <property type="protein sequence ID" value="SUM67936.1"/>
    <property type="molecule type" value="Genomic_DNA"/>
</dbReference>
<dbReference type="PANTHER" id="PTHR23416:SF78">
    <property type="entry name" value="LIPOPOLYSACCHARIDE BIOSYNTHESIS O-ACETYL TRANSFERASE WBBJ-RELATED"/>
    <property type="match status" value="1"/>
</dbReference>
<accession>A0A380GZI1</accession>
<dbReference type="AlphaFoldDB" id="A0A380GZI1"/>
<keyword evidence="1" id="KW-0808">Transferase</keyword>
<dbReference type="RefSeq" id="WP_115312584.1">
    <property type="nucleotide sequence ID" value="NZ_CP066042.1"/>
</dbReference>
<evidence type="ECO:0000313" key="1">
    <source>
        <dbReference type="EMBL" id="SUM67936.1"/>
    </source>
</evidence>
<dbReference type="GO" id="GO:0016746">
    <property type="term" value="F:acyltransferase activity"/>
    <property type="evidence" value="ECO:0007669"/>
    <property type="project" value="UniProtKB-KW"/>
</dbReference>
<keyword evidence="1" id="KW-0012">Acyltransferase</keyword>
<dbReference type="GeneID" id="63935141"/>
<name>A0A380GZI1_9STAP</name>
<dbReference type="PANTHER" id="PTHR23416">
    <property type="entry name" value="SIALIC ACID SYNTHASE-RELATED"/>
    <property type="match status" value="1"/>
</dbReference>
<evidence type="ECO:0000313" key="2">
    <source>
        <dbReference type="Proteomes" id="UP000255425"/>
    </source>
</evidence>
<sequence length="167" mass="18874">MKLTHRLINLMQIPYNKLSKKMNDLLWTIFSISDSKIALTTRYMYLNKYARFLGNNIYIGKYVCIKNINRLSIGENVSIHSFSYIDAFGDIDIGNNVSIANHCTLISSDHTWEDSLKSIKCNKVAPKQIVIEDDVWIVAGVRVLGGTTISRRNVIGAGAVLKKYTTK</sequence>
<dbReference type="Gene3D" id="2.160.10.10">
    <property type="entry name" value="Hexapeptide repeat proteins"/>
    <property type="match status" value="1"/>
</dbReference>
<keyword evidence="2" id="KW-1185">Reference proteome</keyword>
<reference evidence="1 2" key="1">
    <citation type="submission" date="2018-06" db="EMBL/GenBank/DDBJ databases">
        <authorList>
            <consortium name="Pathogen Informatics"/>
            <person name="Doyle S."/>
        </authorList>
    </citation>
    <scope>NUCLEOTIDE SEQUENCE [LARGE SCALE GENOMIC DNA]</scope>
    <source>
        <strain evidence="1 2">NCTC11807</strain>
    </source>
</reference>
<dbReference type="SUPFAM" id="SSF51161">
    <property type="entry name" value="Trimeric LpxA-like enzymes"/>
    <property type="match status" value="1"/>
</dbReference>
<dbReference type="InterPro" id="IPR051159">
    <property type="entry name" value="Hexapeptide_acetyltransf"/>
</dbReference>
<dbReference type="InterPro" id="IPR011004">
    <property type="entry name" value="Trimer_LpxA-like_sf"/>
</dbReference>
<gene>
    <name evidence="1" type="ORF">NCTC11807_00358</name>
</gene>
<proteinExistence type="predicted"/>
<dbReference type="Proteomes" id="UP000255425">
    <property type="component" value="Unassembled WGS sequence"/>
</dbReference>
<dbReference type="CDD" id="cd04647">
    <property type="entry name" value="LbH_MAT_like"/>
    <property type="match status" value="1"/>
</dbReference>